<feature type="transmembrane region" description="Helical" evidence="5">
    <location>
        <begin position="433"/>
        <end position="451"/>
    </location>
</feature>
<evidence type="ECO:0000259" key="6">
    <source>
        <dbReference type="Pfam" id="PF00324"/>
    </source>
</evidence>
<keyword evidence="2 5" id="KW-0812">Transmembrane</keyword>
<feature type="transmembrane region" description="Helical" evidence="5">
    <location>
        <begin position="170"/>
        <end position="190"/>
    </location>
</feature>
<reference evidence="8" key="1">
    <citation type="journal article" date="2019" name="Int. J. Syst. Evol. Microbiol.">
        <title>The Global Catalogue of Microorganisms (GCM) 10K type strain sequencing project: providing services to taxonomists for standard genome sequencing and annotation.</title>
        <authorList>
            <consortium name="The Broad Institute Genomics Platform"/>
            <consortium name="The Broad Institute Genome Sequencing Center for Infectious Disease"/>
            <person name="Wu L."/>
            <person name="Ma J."/>
        </authorList>
    </citation>
    <scope>NUCLEOTIDE SEQUENCE [LARGE SCALE GENOMIC DNA]</scope>
    <source>
        <strain evidence="8">JCM 7356</strain>
    </source>
</reference>
<evidence type="ECO:0000256" key="1">
    <source>
        <dbReference type="ARBA" id="ARBA00004141"/>
    </source>
</evidence>
<feature type="transmembrane region" description="Helical" evidence="5">
    <location>
        <begin position="250"/>
        <end position="272"/>
    </location>
</feature>
<dbReference type="EMBL" id="BAAATR010000007">
    <property type="protein sequence ID" value="GAA2240269.1"/>
    <property type="molecule type" value="Genomic_DNA"/>
</dbReference>
<evidence type="ECO:0000256" key="5">
    <source>
        <dbReference type="SAM" id="Phobius"/>
    </source>
</evidence>
<organism evidence="7 8">
    <name type="scientific">Kitasatospora cystarginea</name>
    <dbReference type="NCBI Taxonomy" id="58350"/>
    <lineage>
        <taxon>Bacteria</taxon>
        <taxon>Bacillati</taxon>
        <taxon>Actinomycetota</taxon>
        <taxon>Actinomycetes</taxon>
        <taxon>Kitasatosporales</taxon>
        <taxon>Streptomycetaceae</taxon>
        <taxon>Kitasatospora</taxon>
    </lineage>
</organism>
<dbReference type="InterPro" id="IPR050367">
    <property type="entry name" value="APC_superfamily"/>
</dbReference>
<evidence type="ECO:0000313" key="7">
    <source>
        <dbReference type="EMBL" id="GAA2240269.1"/>
    </source>
</evidence>
<name>A0ABP5QMM9_9ACTN</name>
<feature type="transmembrane region" description="Helical" evidence="5">
    <location>
        <begin position="408"/>
        <end position="427"/>
    </location>
</feature>
<feature type="transmembrane region" description="Helical" evidence="5">
    <location>
        <begin position="102"/>
        <end position="125"/>
    </location>
</feature>
<feature type="transmembrane region" description="Helical" evidence="5">
    <location>
        <begin position="210"/>
        <end position="229"/>
    </location>
</feature>
<dbReference type="InterPro" id="IPR004841">
    <property type="entry name" value="AA-permease/SLC12A_dom"/>
</dbReference>
<feature type="transmembrane region" description="Helical" evidence="5">
    <location>
        <begin position="376"/>
        <end position="401"/>
    </location>
</feature>
<dbReference type="Gene3D" id="1.20.1740.10">
    <property type="entry name" value="Amino acid/polyamine transporter I"/>
    <property type="match status" value="1"/>
</dbReference>
<comment type="caution">
    <text evidence="7">The sequence shown here is derived from an EMBL/GenBank/DDBJ whole genome shotgun (WGS) entry which is preliminary data.</text>
</comment>
<proteinExistence type="predicted"/>
<keyword evidence="8" id="KW-1185">Reference proteome</keyword>
<dbReference type="PIRSF" id="PIRSF006060">
    <property type="entry name" value="AA_transporter"/>
    <property type="match status" value="1"/>
</dbReference>
<feature type="transmembrane region" description="Helical" evidence="5">
    <location>
        <begin position="145"/>
        <end position="163"/>
    </location>
</feature>
<feature type="transmembrane region" description="Helical" evidence="5">
    <location>
        <begin position="35"/>
        <end position="56"/>
    </location>
</feature>
<keyword evidence="4 5" id="KW-0472">Membrane</keyword>
<comment type="subcellular location">
    <subcellularLocation>
        <location evidence="1">Membrane</location>
        <topology evidence="1">Multi-pass membrane protein</topology>
    </subcellularLocation>
</comment>
<feature type="transmembrane region" description="Helical" evidence="5">
    <location>
        <begin position="350"/>
        <end position="370"/>
    </location>
</feature>
<dbReference type="PANTHER" id="PTHR42770">
    <property type="entry name" value="AMINO ACID TRANSPORTER-RELATED"/>
    <property type="match status" value="1"/>
</dbReference>
<accession>A0ABP5QMM9</accession>
<dbReference type="Proteomes" id="UP001500305">
    <property type="component" value="Unassembled WGS sequence"/>
</dbReference>
<dbReference type="Pfam" id="PF00324">
    <property type="entry name" value="AA_permease"/>
    <property type="match status" value="1"/>
</dbReference>
<keyword evidence="3 5" id="KW-1133">Transmembrane helix</keyword>
<feature type="domain" description="Amino acid permease/ SLC12A" evidence="6">
    <location>
        <begin position="61"/>
        <end position="410"/>
    </location>
</feature>
<dbReference type="PANTHER" id="PTHR42770:SF16">
    <property type="entry name" value="AMINO ACID PERMEASE"/>
    <property type="match status" value="1"/>
</dbReference>
<evidence type="ECO:0000256" key="2">
    <source>
        <dbReference type="ARBA" id="ARBA00022692"/>
    </source>
</evidence>
<protein>
    <submittedName>
        <fullName evidence="7">APC family permease</fullName>
    </submittedName>
</protein>
<evidence type="ECO:0000313" key="8">
    <source>
        <dbReference type="Proteomes" id="UP001500305"/>
    </source>
</evidence>
<evidence type="ECO:0000256" key="3">
    <source>
        <dbReference type="ARBA" id="ARBA00022989"/>
    </source>
</evidence>
<sequence length="464" mass="49568">MTDEEKSPVPPGDDEPLSRFGYRQQLRRTLRLRDLVVYGLVFMVPIAPFAIFGIVFDISRGMVALTYVLGLVAMLFTAVSYREMSRAFPIAGSVYSYAARGLRPWAGFLAGWGVLLDYLLVPTLLYVTGAVALQSVVPGVPQRGWIVFFVVFNTAVNLLGIRTTARMNRLFLVGELAVLTAFLVLATVAVVRGTGGAHWSLAPFYNPEVFSVGLVFSALSVAVLSFLGFDAISTLAEEVRGGSRIVGRATVLSLCLVAALFVAQTYLAALLLPGRTGLPGEAARNTAFYDLARTVGGAAFKPVVAVASALAAAVANSLVAQAATSRLLFSMARDGRLPRFLAHVDQRRQVPDRAVLLVAAVSLGLGLALVGRVGLLASLVNFGALFAFLMLHLSVVSHFIVHGRQRSYGTHLVVPVTGFVIIAYVLYRADVHARIAGVCWLALGAAILAVRRLTGRPTGLRPDA</sequence>
<gene>
    <name evidence="7" type="ORF">GCM10010430_22140</name>
</gene>
<evidence type="ECO:0000256" key="4">
    <source>
        <dbReference type="ARBA" id="ARBA00023136"/>
    </source>
</evidence>
<feature type="transmembrane region" description="Helical" evidence="5">
    <location>
        <begin position="62"/>
        <end position="81"/>
    </location>
</feature>
<feature type="transmembrane region" description="Helical" evidence="5">
    <location>
        <begin position="303"/>
        <end position="329"/>
    </location>
</feature>
<dbReference type="RefSeq" id="WP_344636118.1">
    <property type="nucleotide sequence ID" value="NZ_BAAATR010000007.1"/>
</dbReference>